<comment type="caution">
    <text evidence="19">The sequence shown here is derived from an EMBL/GenBank/DDBJ whole genome shotgun (WGS) entry which is preliminary data.</text>
</comment>
<dbReference type="EMBL" id="CASHTH010003616">
    <property type="protein sequence ID" value="CAI8047169.1"/>
    <property type="molecule type" value="Genomic_DNA"/>
</dbReference>
<organism evidence="19 20">
    <name type="scientific">Geodia barretti</name>
    <name type="common">Barrett's horny sponge</name>
    <dbReference type="NCBI Taxonomy" id="519541"/>
    <lineage>
        <taxon>Eukaryota</taxon>
        <taxon>Metazoa</taxon>
        <taxon>Porifera</taxon>
        <taxon>Demospongiae</taxon>
        <taxon>Heteroscleromorpha</taxon>
        <taxon>Tetractinellida</taxon>
        <taxon>Astrophorina</taxon>
        <taxon>Geodiidae</taxon>
        <taxon>Geodia</taxon>
    </lineage>
</organism>
<dbReference type="GO" id="GO:0016020">
    <property type="term" value="C:membrane"/>
    <property type="evidence" value="ECO:0007669"/>
    <property type="project" value="UniProtKB-SubCell"/>
</dbReference>
<evidence type="ECO:0000256" key="6">
    <source>
        <dbReference type="ARBA" id="ARBA00022692"/>
    </source>
</evidence>
<dbReference type="GO" id="GO:0008658">
    <property type="term" value="F:penicillin binding"/>
    <property type="evidence" value="ECO:0007669"/>
    <property type="project" value="InterPro"/>
</dbReference>
<evidence type="ECO:0000256" key="12">
    <source>
        <dbReference type="ARBA" id="ARBA00023268"/>
    </source>
</evidence>
<feature type="region of interest" description="Disordered" evidence="16">
    <location>
        <begin position="378"/>
        <end position="400"/>
    </location>
</feature>
<dbReference type="InterPro" id="IPR012338">
    <property type="entry name" value="Beta-lactam/transpept-like"/>
</dbReference>
<dbReference type="InterPro" id="IPR001264">
    <property type="entry name" value="Glyco_trans_51"/>
</dbReference>
<gene>
    <name evidence="19" type="ORF">GBAR_LOCUS26067</name>
</gene>
<sequence>MLGLLAAYQSDIPLIEELEGYEASATTIVYDESGVEIGQFAVERRIELDFEELPQHLRDALVASEDQRFWRHFGFDPIGIARALWDNSRTGRIVSGASTITQQVARELFLNREETLERKIKEAITAFRIERAYRKEEILTFYANQVFLGYGNHGVEAAAQFYLGKSSPDLSVGEAAMLVGIAPNPARFNPFRSLEAAEQRRDIVLERMVAEDFLSSDEAQTAREQPIRLRSRGRDRFAPHFMEMVRGYLRDHYGDSRTYRGGLRVYTTLDSRMQREANESVELSLRAHDKRQGFRGFARNVVDEGVEPTNTRTTPGAPRSPVGSVVRGVVTAAGPEPEIRIADYRARVDAESLLWTFETAEALFRVGDVGDFRILANESEPGEEETGEEETPEASTQGRLNLEKPLVVRLEQEPLADGAFLALDIETGAIRAVVGGFDFERSEFNRAIQARRQPGSSFKPFAYGAALATGRLAPTSLLLDEPFTWIDPVSDEPYEPQNYDGQHLGWITMRKAFEGSRNVPAVRMVHDIGPENVVALARRLGIRGELLPVLSITLGSSGVTLLEMVSAYSAFPNQGVRMDPFFVARITDRDGRELERFYPETASVIPADLAYVITHLLEGVVARGTAAGARRLGRPVAGKTGTTNEFTDAWFIGFDPEIAAAVWIGNDGNETLGERESGARVALPAWVRFMETGRPDPPRHGFRAPPTVALVAVDLESGQPSEGGPNTIMEAFLPGTEPVAGYDR</sequence>
<dbReference type="SUPFAM" id="SSF56601">
    <property type="entry name" value="beta-lactamase/transpeptidase-like"/>
    <property type="match status" value="1"/>
</dbReference>
<keyword evidence="12" id="KW-0511">Multifunctional enzyme</keyword>
<dbReference type="SUPFAM" id="SSF53955">
    <property type="entry name" value="Lysozyme-like"/>
    <property type="match status" value="1"/>
</dbReference>
<evidence type="ECO:0000256" key="13">
    <source>
        <dbReference type="ARBA" id="ARBA00023316"/>
    </source>
</evidence>
<keyword evidence="6" id="KW-0812">Transmembrane</keyword>
<dbReference type="InterPro" id="IPR001460">
    <property type="entry name" value="PCN-bd_Tpept"/>
</dbReference>
<evidence type="ECO:0000313" key="19">
    <source>
        <dbReference type="EMBL" id="CAI8047169.1"/>
    </source>
</evidence>
<dbReference type="InterPro" id="IPR036950">
    <property type="entry name" value="PBP_transglycosylase"/>
</dbReference>
<feature type="compositionally biased region" description="Acidic residues" evidence="16">
    <location>
        <begin position="380"/>
        <end position="392"/>
    </location>
</feature>
<feature type="domain" description="Penicillin-binding protein transpeptidase" evidence="17">
    <location>
        <begin position="418"/>
        <end position="664"/>
    </location>
</feature>
<dbReference type="AlphaFoldDB" id="A0AA35X7L2"/>
<evidence type="ECO:0000256" key="4">
    <source>
        <dbReference type="ARBA" id="ARBA00022676"/>
    </source>
</evidence>
<evidence type="ECO:0000256" key="1">
    <source>
        <dbReference type="ARBA" id="ARBA00004370"/>
    </source>
</evidence>
<keyword evidence="10" id="KW-1133">Transmembrane helix</keyword>
<feature type="domain" description="Glycosyl transferase family 51" evidence="18">
    <location>
        <begin position="36"/>
        <end position="208"/>
    </location>
</feature>
<dbReference type="EC" id="2.4.99.28" evidence="14"/>
<comment type="catalytic activity">
    <reaction evidence="15">
        <text>[GlcNAc-(1-&gt;4)-Mur2Ac(oyl-L-Ala-gamma-D-Glu-L-Lys-D-Ala-D-Ala)](n)-di-trans,octa-cis-undecaprenyl diphosphate + beta-D-GlcNAc-(1-&gt;4)-Mur2Ac(oyl-L-Ala-gamma-D-Glu-L-Lys-D-Ala-D-Ala)-di-trans,octa-cis-undecaprenyl diphosphate = [GlcNAc-(1-&gt;4)-Mur2Ac(oyl-L-Ala-gamma-D-Glu-L-Lys-D-Ala-D-Ala)](n+1)-di-trans,octa-cis-undecaprenyl diphosphate + di-trans,octa-cis-undecaprenyl diphosphate + H(+)</text>
        <dbReference type="Rhea" id="RHEA:23708"/>
        <dbReference type="Rhea" id="RHEA-COMP:9602"/>
        <dbReference type="Rhea" id="RHEA-COMP:9603"/>
        <dbReference type="ChEBI" id="CHEBI:15378"/>
        <dbReference type="ChEBI" id="CHEBI:58405"/>
        <dbReference type="ChEBI" id="CHEBI:60033"/>
        <dbReference type="ChEBI" id="CHEBI:78435"/>
        <dbReference type="EC" id="2.4.99.28"/>
    </reaction>
</comment>
<evidence type="ECO:0000256" key="9">
    <source>
        <dbReference type="ARBA" id="ARBA00022984"/>
    </source>
</evidence>
<dbReference type="GO" id="GO:0006508">
    <property type="term" value="P:proteolysis"/>
    <property type="evidence" value="ECO:0007669"/>
    <property type="project" value="UniProtKB-KW"/>
</dbReference>
<evidence type="ECO:0000256" key="3">
    <source>
        <dbReference type="ARBA" id="ARBA00022670"/>
    </source>
</evidence>
<dbReference type="Pfam" id="PF00912">
    <property type="entry name" value="Transgly"/>
    <property type="match status" value="1"/>
</dbReference>
<keyword evidence="3" id="KW-0645">Protease</keyword>
<dbReference type="InterPro" id="IPR050396">
    <property type="entry name" value="Glycosyltr_51/Transpeptidase"/>
</dbReference>
<dbReference type="PANTHER" id="PTHR32282">
    <property type="entry name" value="BINDING PROTEIN TRANSPEPTIDASE, PUTATIVE-RELATED"/>
    <property type="match status" value="1"/>
</dbReference>
<accession>A0AA35X7L2</accession>
<proteinExistence type="predicted"/>
<keyword evidence="11" id="KW-0472">Membrane</keyword>
<evidence type="ECO:0000256" key="16">
    <source>
        <dbReference type="SAM" id="MobiDB-lite"/>
    </source>
</evidence>
<dbReference type="Proteomes" id="UP001174909">
    <property type="component" value="Unassembled WGS sequence"/>
</dbReference>
<keyword evidence="9" id="KW-0573">Peptidoglycan synthesis</keyword>
<keyword evidence="4" id="KW-0328">Glycosyltransferase</keyword>
<evidence type="ECO:0000256" key="8">
    <source>
        <dbReference type="ARBA" id="ARBA00022960"/>
    </source>
</evidence>
<keyword evidence="8" id="KW-0133">Cell shape</keyword>
<dbReference type="PANTHER" id="PTHR32282:SF27">
    <property type="entry name" value="PENICILLIN-BINDING PROTEIN 1A"/>
    <property type="match status" value="1"/>
</dbReference>
<dbReference type="Gene3D" id="3.40.710.10">
    <property type="entry name" value="DD-peptidase/beta-lactamase superfamily"/>
    <property type="match status" value="2"/>
</dbReference>
<keyword evidence="2" id="KW-0121">Carboxypeptidase</keyword>
<evidence type="ECO:0000256" key="14">
    <source>
        <dbReference type="ARBA" id="ARBA00044770"/>
    </source>
</evidence>
<evidence type="ECO:0000256" key="10">
    <source>
        <dbReference type="ARBA" id="ARBA00022989"/>
    </source>
</evidence>
<evidence type="ECO:0000259" key="17">
    <source>
        <dbReference type="Pfam" id="PF00905"/>
    </source>
</evidence>
<comment type="subcellular location">
    <subcellularLocation>
        <location evidence="1">Membrane</location>
    </subcellularLocation>
</comment>
<dbReference type="Gene3D" id="1.10.3810.10">
    <property type="entry name" value="Biosynthetic peptidoglycan transglycosylase-like"/>
    <property type="match status" value="1"/>
</dbReference>
<dbReference type="NCBIfam" id="TIGR02074">
    <property type="entry name" value="PBP_1a_fam"/>
    <property type="match status" value="1"/>
</dbReference>
<dbReference type="GO" id="GO:0071555">
    <property type="term" value="P:cell wall organization"/>
    <property type="evidence" value="ECO:0007669"/>
    <property type="project" value="UniProtKB-KW"/>
</dbReference>
<keyword evidence="7" id="KW-0378">Hydrolase</keyword>
<name>A0AA35X7L2_GEOBA</name>
<reference evidence="19" key="1">
    <citation type="submission" date="2023-03" db="EMBL/GenBank/DDBJ databases">
        <authorList>
            <person name="Steffen K."/>
            <person name="Cardenas P."/>
        </authorList>
    </citation>
    <scope>NUCLEOTIDE SEQUENCE</scope>
</reference>
<dbReference type="GO" id="GO:0008955">
    <property type="term" value="F:peptidoglycan glycosyltransferase activity"/>
    <property type="evidence" value="ECO:0007669"/>
    <property type="project" value="UniProtKB-EC"/>
</dbReference>
<dbReference type="FunFam" id="1.10.3810.10:FF:000003">
    <property type="entry name" value="Penicillin-binding protein 1a"/>
    <property type="match status" value="1"/>
</dbReference>
<dbReference type="GO" id="GO:0008360">
    <property type="term" value="P:regulation of cell shape"/>
    <property type="evidence" value="ECO:0007669"/>
    <property type="project" value="UniProtKB-KW"/>
</dbReference>
<evidence type="ECO:0000256" key="5">
    <source>
        <dbReference type="ARBA" id="ARBA00022679"/>
    </source>
</evidence>
<dbReference type="Pfam" id="PF00905">
    <property type="entry name" value="Transpeptidase"/>
    <property type="match status" value="1"/>
</dbReference>
<evidence type="ECO:0000256" key="15">
    <source>
        <dbReference type="ARBA" id="ARBA00049902"/>
    </source>
</evidence>
<keyword evidence="13" id="KW-0961">Cell wall biogenesis/degradation</keyword>
<dbReference type="GO" id="GO:0004180">
    <property type="term" value="F:carboxypeptidase activity"/>
    <property type="evidence" value="ECO:0007669"/>
    <property type="project" value="UniProtKB-KW"/>
</dbReference>
<keyword evidence="5" id="KW-0808">Transferase</keyword>
<evidence type="ECO:0000313" key="20">
    <source>
        <dbReference type="Proteomes" id="UP001174909"/>
    </source>
</evidence>
<protein>
    <recommendedName>
        <fullName evidence="14">peptidoglycan glycosyltransferase</fullName>
        <ecNumber evidence="14">2.4.99.28</ecNumber>
    </recommendedName>
</protein>
<evidence type="ECO:0000256" key="7">
    <source>
        <dbReference type="ARBA" id="ARBA00022801"/>
    </source>
</evidence>
<evidence type="ECO:0000256" key="2">
    <source>
        <dbReference type="ARBA" id="ARBA00022645"/>
    </source>
</evidence>
<evidence type="ECO:0000259" key="18">
    <source>
        <dbReference type="Pfam" id="PF00912"/>
    </source>
</evidence>
<dbReference type="InterPro" id="IPR023346">
    <property type="entry name" value="Lysozyme-like_dom_sf"/>
</dbReference>
<evidence type="ECO:0000256" key="11">
    <source>
        <dbReference type="ARBA" id="ARBA00023136"/>
    </source>
</evidence>
<keyword evidence="20" id="KW-1185">Reference proteome</keyword>